<dbReference type="EMBL" id="BAAANY010000009">
    <property type="protein sequence ID" value="GAA1680917.1"/>
    <property type="molecule type" value="Genomic_DNA"/>
</dbReference>
<accession>A0ABP4T1Y3</accession>
<comment type="caution">
    <text evidence="1">The sequence shown here is derived from an EMBL/GenBank/DDBJ whole genome shotgun (WGS) entry which is preliminary data.</text>
</comment>
<evidence type="ECO:0000313" key="2">
    <source>
        <dbReference type="Proteomes" id="UP001500618"/>
    </source>
</evidence>
<evidence type="ECO:0000313" key="1">
    <source>
        <dbReference type="EMBL" id="GAA1680917.1"/>
    </source>
</evidence>
<sequence length="194" mass="21342">MEWVTGESANLRLTDLGRALVAGLEGSMTFQSAEPELLAVALEPQDPMIYIHLTRTFSGAGKGMLVDPFLKPEAVQWLLQDTTIRRVLIKSAGGRKELKRDQDEIAIALGALEHGSELEIRHADSKEMHDRCLIADNDTVMVIGSSLSGIGKNVTALIQAPPDIARMYRERNEQLWQRATPLVPHAAPRKSLAP</sequence>
<gene>
    <name evidence="1" type="ORF">GCM10009765_32610</name>
</gene>
<reference evidence="2" key="1">
    <citation type="journal article" date="2019" name="Int. J. Syst. Evol. Microbiol.">
        <title>The Global Catalogue of Microorganisms (GCM) 10K type strain sequencing project: providing services to taxonomists for standard genome sequencing and annotation.</title>
        <authorList>
            <consortium name="The Broad Institute Genomics Platform"/>
            <consortium name="The Broad Institute Genome Sequencing Center for Infectious Disease"/>
            <person name="Wu L."/>
            <person name="Ma J."/>
        </authorList>
    </citation>
    <scope>NUCLEOTIDE SEQUENCE [LARGE SCALE GENOMIC DNA]</scope>
    <source>
        <strain evidence="2">JCM 14718</strain>
    </source>
</reference>
<name>A0ABP4T1Y3_9ACTN</name>
<dbReference type="Proteomes" id="UP001500618">
    <property type="component" value="Unassembled WGS sequence"/>
</dbReference>
<protein>
    <submittedName>
        <fullName evidence="1">Uncharacterized protein</fullName>
    </submittedName>
</protein>
<organism evidence="1 2">
    <name type="scientific">Fodinicola feengrottensis</name>
    <dbReference type="NCBI Taxonomy" id="435914"/>
    <lineage>
        <taxon>Bacteria</taxon>
        <taxon>Bacillati</taxon>
        <taxon>Actinomycetota</taxon>
        <taxon>Actinomycetes</taxon>
        <taxon>Mycobacteriales</taxon>
        <taxon>Fodinicola</taxon>
    </lineage>
</organism>
<proteinExistence type="predicted"/>
<keyword evidence="2" id="KW-1185">Reference proteome</keyword>